<keyword evidence="2" id="KW-1185">Reference proteome</keyword>
<keyword evidence="1" id="KW-1133">Transmembrane helix</keyword>
<feature type="transmembrane region" description="Helical" evidence="1">
    <location>
        <begin position="6"/>
        <end position="30"/>
    </location>
</feature>
<evidence type="ECO:0000256" key="1">
    <source>
        <dbReference type="SAM" id="Phobius"/>
    </source>
</evidence>
<dbReference type="WBParaSite" id="ALUE_0000235701-mRNA-1">
    <property type="protein sequence ID" value="ALUE_0000235701-mRNA-1"/>
    <property type="gene ID" value="ALUE_0000235701"/>
</dbReference>
<proteinExistence type="predicted"/>
<keyword evidence="1" id="KW-0812">Transmembrane</keyword>
<dbReference type="AlphaFoldDB" id="A0A0M3HLG2"/>
<name>A0A0M3HLG2_ASCLU</name>
<protein>
    <submittedName>
        <fullName evidence="3">Col_cuticle_N domain-containing protein</fullName>
    </submittedName>
</protein>
<dbReference type="Proteomes" id="UP000036681">
    <property type="component" value="Unplaced"/>
</dbReference>
<reference evidence="3" key="1">
    <citation type="submission" date="2017-02" db="UniProtKB">
        <authorList>
            <consortium name="WormBaseParasite"/>
        </authorList>
    </citation>
    <scope>IDENTIFICATION</scope>
</reference>
<evidence type="ECO:0000313" key="2">
    <source>
        <dbReference type="Proteomes" id="UP000036681"/>
    </source>
</evidence>
<sequence>MRVSVNTVIAFLLSVVFLTYIPGFYIYLYFMNIAFQSFKEPFDFGTLFVELIKVFLFTI</sequence>
<accession>A0A0M3HLG2</accession>
<evidence type="ECO:0000313" key="3">
    <source>
        <dbReference type="WBParaSite" id="ALUE_0000235701-mRNA-1"/>
    </source>
</evidence>
<keyword evidence="1" id="KW-0472">Membrane</keyword>
<organism evidence="2 3">
    <name type="scientific">Ascaris lumbricoides</name>
    <name type="common">Giant roundworm</name>
    <dbReference type="NCBI Taxonomy" id="6252"/>
    <lineage>
        <taxon>Eukaryota</taxon>
        <taxon>Metazoa</taxon>
        <taxon>Ecdysozoa</taxon>
        <taxon>Nematoda</taxon>
        <taxon>Chromadorea</taxon>
        <taxon>Rhabditida</taxon>
        <taxon>Spirurina</taxon>
        <taxon>Ascaridomorpha</taxon>
        <taxon>Ascaridoidea</taxon>
        <taxon>Ascarididae</taxon>
        <taxon>Ascaris</taxon>
    </lineage>
</organism>